<gene>
    <name evidence="1" type="ORF">SAMN05444008_10182</name>
</gene>
<dbReference type="EMBL" id="FQUO01000001">
    <property type="protein sequence ID" value="SHE30145.1"/>
    <property type="molecule type" value="Genomic_DNA"/>
</dbReference>
<protein>
    <submittedName>
        <fullName evidence="1">Uncharacterized protein</fullName>
    </submittedName>
</protein>
<dbReference type="RefSeq" id="WP_073038941.1">
    <property type="nucleotide sequence ID" value="NZ_FQUO01000001.1"/>
</dbReference>
<keyword evidence="2" id="KW-1185">Reference proteome</keyword>
<dbReference type="Proteomes" id="UP000184368">
    <property type="component" value="Unassembled WGS sequence"/>
</dbReference>
<proteinExistence type="predicted"/>
<accession>A0A1M4SDB2</accession>
<dbReference type="OrthoDB" id="673795at2"/>
<reference evidence="1 2" key="1">
    <citation type="submission" date="2016-11" db="EMBL/GenBank/DDBJ databases">
        <authorList>
            <person name="Jaros S."/>
            <person name="Januszkiewicz K."/>
            <person name="Wedrychowicz H."/>
        </authorList>
    </citation>
    <scope>NUCLEOTIDE SEQUENCE [LARGE SCALE GENOMIC DNA]</scope>
    <source>
        <strain evidence="1 2">DSM 26897</strain>
    </source>
</reference>
<dbReference type="AlphaFoldDB" id="A0A1M4SDB2"/>
<dbReference type="STRING" id="1302690.BUE76_23270"/>
<sequence>MRWVVVIVLSFVFAIGHAQNSDEWFKQKKTQLRYLAEQVAALKMYSAYIEQGYKVLHGGLTVISDVKLGEFSLHKDYFSGLSESKPDINSNWKIAALVLSAHQLLKLHKQSVATLISVKAVDPQFAKELNNAWTGVLAAVGNTLSELQLFTNSRALSIPDAARVSRIDQLLKQMQMHEAFAINLSTSASAILQHIKLEMSGNKTVRAMYRN</sequence>
<evidence type="ECO:0000313" key="2">
    <source>
        <dbReference type="Proteomes" id="UP000184368"/>
    </source>
</evidence>
<evidence type="ECO:0000313" key="1">
    <source>
        <dbReference type="EMBL" id="SHE30145.1"/>
    </source>
</evidence>
<organism evidence="1 2">
    <name type="scientific">Cnuella takakiae</name>
    <dbReference type="NCBI Taxonomy" id="1302690"/>
    <lineage>
        <taxon>Bacteria</taxon>
        <taxon>Pseudomonadati</taxon>
        <taxon>Bacteroidota</taxon>
        <taxon>Chitinophagia</taxon>
        <taxon>Chitinophagales</taxon>
        <taxon>Chitinophagaceae</taxon>
        <taxon>Cnuella</taxon>
    </lineage>
</organism>
<name>A0A1M4SDB2_9BACT</name>